<dbReference type="KEGG" id="taa:NMY3_02789"/>
<name>A0A654M3G7_9ARCH</name>
<protein>
    <submittedName>
        <fullName evidence="1">Uncharacterized protein</fullName>
    </submittedName>
</protein>
<organism evidence="1 2">
    <name type="scientific">Candidatus Nitrosocosmicus oleophilus</name>
    <dbReference type="NCBI Taxonomy" id="1353260"/>
    <lineage>
        <taxon>Archaea</taxon>
        <taxon>Nitrososphaerota</taxon>
        <taxon>Nitrososphaeria</taxon>
        <taxon>Nitrososphaerales</taxon>
        <taxon>Nitrososphaeraceae</taxon>
        <taxon>Candidatus Nitrosocosmicus</taxon>
    </lineage>
</organism>
<proteinExistence type="predicted"/>
<dbReference type="AlphaFoldDB" id="A0A654M3G7"/>
<dbReference type="EMBL" id="CP012850">
    <property type="protein sequence ID" value="ALI36979.1"/>
    <property type="molecule type" value="Genomic_DNA"/>
</dbReference>
<reference evidence="2" key="1">
    <citation type="submission" date="2015-10" db="EMBL/GenBank/DDBJ databases">
        <title>Niche specialization of a soil ammonia-oxidizing archaeon, Candidatus Nitrosocosmicus oleophilus.</title>
        <authorList>
            <person name="Jung M.-Y."/>
            <person name="Rhee S.-K."/>
        </authorList>
    </citation>
    <scope>NUCLEOTIDE SEQUENCE [LARGE SCALE GENOMIC DNA]</scope>
    <source>
        <strain evidence="2">MY3</strain>
    </source>
</reference>
<evidence type="ECO:0000313" key="1">
    <source>
        <dbReference type="EMBL" id="ALI36979.1"/>
    </source>
</evidence>
<keyword evidence="2" id="KW-1185">Reference proteome</keyword>
<accession>A0A654M3G7</accession>
<gene>
    <name evidence="1" type="ORF">NMY3_02789</name>
</gene>
<evidence type="ECO:0000313" key="2">
    <source>
        <dbReference type="Proteomes" id="UP000058925"/>
    </source>
</evidence>
<dbReference type="Proteomes" id="UP000058925">
    <property type="component" value="Chromosome"/>
</dbReference>
<sequence length="55" mass="6738">MRFIIEIIWFQIRQKLIRVLNFIKKVANILDKYFIYNLVSWRYGGMKSKGVRSSR</sequence>